<dbReference type="Proteomes" id="UP001282288">
    <property type="component" value="Unassembled WGS sequence"/>
</dbReference>
<dbReference type="RefSeq" id="WP_010351975.1">
    <property type="nucleotide sequence ID" value="NZ_BCMK01000079.1"/>
</dbReference>
<evidence type="ECO:0000313" key="4">
    <source>
        <dbReference type="Proteomes" id="UP001282288"/>
    </source>
</evidence>
<sequence length="111" mass="12163">MPPETAPPIDALALLALPDLNDLPQPETRGVACVWCGIQITTATAVDLGERRHSHYSTFPRACHLCVHGVATQALRSHAGMCEQCVDDNTRCETATALWCLIRDTRREGRP</sequence>
<accession>A0AAP6B6X7</accession>
<dbReference type="EMBL" id="JARAWC010000003">
    <property type="protein sequence ID" value="MDX2959155.1"/>
    <property type="molecule type" value="Genomic_DNA"/>
</dbReference>
<gene>
    <name evidence="1" type="ORF">PV399_05390</name>
    <name evidence="2" type="ORF">PV666_48860</name>
</gene>
<name>A0AAP6B6X7_9ACTN</name>
<protein>
    <submittedName>
        <fullName evidence="1">Uncharacterized protein</fullName>
    </submittedName>
</protein>
<proteinExistence type="predicted"/>
<keyword evidence="3" id="KW-1185">Reference proteome</keyword>
<dbReference type="Proteomes" id="UP001272987">
    <property type="component" value="Unassembled WGS sequence"/>
</dbReference>
<comment type="caution">
    <text evidence="1">The sequence shown here is derived from an EMBL/GenBank/DDBJ whole genome shotgun (WGS) entry which is preliminary data.</text>
</comment>
<dbReference type="AlphaFoldDB" id="A0AAP6B6X7"/>
<dbReference type="GeneID" id="69806517"/>
<reference evidence="1 3" key="1">
    <citation type="journal article" date="2023" name="Microb. Genom.">
        <title>Mesoterricola silvestris gen. nov., sp. nov., Mesoterricola sediminis sp. nov., Geothrix oryzae sp. nov., Geothrix edaphica sp. nov., Geothrix rubra sp. nov., and Geothrix limicola sp. nov., six novel members of Acidobacteriota isolated from soils.</title>
        <authorList>
            <person name="Weisberg A.J."/>
            <person name="Pearce E."/>
            <person name="Kramer C.G."/>
            <person name="Chang J.H."/>
            <person name="Clarke C.R."/>
        </authorList>
    </citation>
    <scope>NUCLEOTIDE SEQUENCE</scope>
    <source>
        <strain evidence="2 3">NB05-1H</strain>
        <strain evidence="1">NRRL_B-16521</strain>
    </source>
</reference>
<evidence type="ECO:0000313" key="3">
    <source>
        <dbReference type="Proteomes" id="UP001272987"/>
    </source>
</evidence>
<organism evidence="1 4">
    <name type="scientific">Streptomyces acidiscabies</name>
    <dbReference type="NCBI Taxonomy" id="42234"/>
    <lineage>
        <taxon>Bacteria</taxon>
        <taxon>Bacillati</taxon>
        <taxon>Actinomycetota</taxon>
        <taxon>Actinomycetes</taxon>
        <taxon>Kitasatosporales</taxon>
        <taxon>Streptomycetaceae</taxon>
        <taxon>Streptomyces</taxon>
    </lineage>
</organism>
<evidence type="ECO:0000313" key="2">
    <source>
        <dbReference type="EMBL" id="MDX3025721.1"/>
    </source>
</evidence>
<dbReference type="EMBL" id="JARAWP010000053">
    <property type="protein sequence ID" value="MDX3025721.1"/>
    <property type="molecule type" value="Genomic_DNA"/>
</dbReference>
<evidence type="ECO:0000313" key="1">
    <source>
        <dbReference type="EMBL" id="MDX2959155.1"/>
    </source>
</evidence>